<gene>
    <name evidence="2" type="ORF">g.39341</name>
</gene>
<reference evidence="2" key="1">
    <citation type="journal article" date="2016" name="Gigascience">
        <title>De novo construction of an expanded transcriptome assembly for the western tarnished plant bug, Lygus hesperus.</title>
        <authorList>
            <person name="Tassone E.E."/>
            <person name="Geib S.M."/>
            <person name="Hall B."/>
            <person name="Fabrick J.A."/>
            <person name="Brent C.S."/>
            <person name="Hull J.J."/>
        </authorList>
    </citation>
    <scope>NUCLEOTIDE SEQUENCE</scope>
</reference>
<evidence type="ECO:0000256" key="1">
    <source>
        <dbReference type="SAM" id="MobiDB-lite"/>
    </source>
</evidence>
<protein>
    <submittedName>
        <fullName evidence="2">Uncharacterized protein</fullName>
    </submittedName>
</protein>
<dbReference type="EMBL" id="GDHC01015604">
    <property type="protein sequence ID" value="JAQ03025.1"/>
    <property type="molecule type" value="Transcribed_RNA"/>
</dbReference>
<sequence length="113" mass="12870">MVGEEQIIKKGLMIEEDQMMEQHEDQVMQEIGSMNVEGLVCTCSTSQGVTATDISTCYGEQIINGEMITEEIQIKEEEEHQTMKEEIIEENQFKDEDEVHKMDENDVKVDGGP</sequence>
<dbReference type="AlphaFoldDB" id="A0A146L5X1"/>
<name>A0A146L5X1_LYGHE</name>
<feature type="region of interest" description="Disordered" evidence="1">
    <location>
        <begin position="90"/>
        <end position="113"/>
    </location>
</feature>
<feature type="non-terminal residue" evidence="2">
    <location>
        <position position="113"/>
    </location>
</feature>
<organism evidence="2">
    <name type="scientific">Lygus hesperus</name>
    <name type="common">Western plant bug</name>
    <dbReference type="NCBI Taxonomy" id="30085"/>
    <lineage>
        <taxon>Eukaryota</taxon>
        <taxon>Metazoa</taxon>
        <taxon>Ecdysozoa</taxon>
        <taxon>Arthropoda</taxon>
        <taxon>Hexapoda</taxon>
        <taxon>Insecta</taxon>
        <taxon>Pterygota</taxon>
        <taxon>Neoptera</taxon>
        <taxon>Paraneoptera</taxon>
        <taxon>Hemiptera</taxon>
        <taxon>Heteroptera</taxon>
        <taxon>Panheteroptera</taxon>
        <taxon>Cimicomorpha</taxon>
        <taxon>Miridae</taxon>
        <taxon>Mirini</taxon>
        <taxon>Lygus</taxon>
    </lineage>
</organism>
<accession>A0A146L5X1</accession>
<evidence type="ECO:0000313" key="2">
    <source>
        <dbReference type="EMBL" id="JAQ03025.1"/>
    </source>
</evidence>
<proteinExistence type="predicted"/>